<dbReference type="Proteomes" id="UP000831460">
    <property type="component" value="Chromosome"/>
</dbReference>
<dbReference type="RefSeq" id="WP_243548176.1">
    <property type="nucleotide sequence ID" value="NZ_CP094532.1"/>
</dbReference>
<accession>A0ABY4BU96</accession>
<dbReference type="EMBL" id="CP094532">
    <property type="protein sequence ID" value="UOE40150.1"/>
    <property type="molecule type" value="Genomic_DNA"/>
</dbReference>
<sequence length="201" mass="23280">MKMDHPFKPYSAYKIFQKKKYNERFVFSEASDEAGVLQTEELKREIRDSKGIILEELQQHKEVAGEIHQFTKESNELLKKSDFIFDIKNNSNLILADVMSNYFISKDSESILEDFLLRKRKSGKITFTKTARNGVSVQPILDFFSIYTNLMEKCKEKENGEISISQVEAVKIINELVVAKDKHNNPVENPINAQNFSKYVS</sequence>
<organism evidence="1 2">
    <name type="scientific">Chryseobacterium suipulveris</name>
    <dbReference type="NCBI Taxonomy" id="2929800"/>
    <lineage>
        <taxon>Bacteria</taxon>
        <taxon>Pseudomonadati</taxon>
        <taxon>Bacteroidota</taxon>
        <taxon>Flavobacteriia</taxon>
        <taxon>Flavobacteriales</taxon>
        <taxon>Weeksellaceae</taxon>
        <taxon>Chryseobacterium group</taxon>
        <taxon>Chryseobacterium</taxon>
    </lineage>
</organism>
<keyword evidence="2" id="KW-1185">Reference proteome</keyword>
<protein>
    <submittedName>
        <fullName evidence="1">Uncharacterized protein</fullName>
    </submittedName>
</protein>
<evidence type="ECO:0000313" key="1">
    <source>
        <dbReference type="EMBL" id="UOE40150.1"/>
    </source>
</evidence>
<proteinExistence type="predicted"/>
<gene>
    <name evidence="1" type="ORF">MTP09_09490</name>
</gene>
<evidence type="ECO:0000313" key="2">
    <source>
        <dbReference type="Proteomes" id="UP000831460"/>
    </source>
</evidence>
<name>A0ABY4BU96_9FLAO</name>
<reference evidence="1 2" key="1">
    <citation type="submission" date="2022-03" db="EMBL/GenBank/DDBJ databases">
        <title>Chryseobacterium sp. isolated from particulate matters in swine house.</title>
        <authorList>
            <person name="Won M."/>
            <person name="Kim S.-J."/>
            <person name="Kwon S.-W."/>
        </authorList>
    </citation>
    <scope>NUCLEOTIDE SEQUENCE [LARGE SCALE GENOMIC DNA]</scope>
    <source>
        <strain evidence="1 2">SC2-2</strain>
    </source>
</reference>